<comment type="caution">
    <text evidence="2">The sequence shown here is derived from an EMBL/GenBank/DDBJ whole genome shotgun (WGS) entry which is preliminary data.</text>
</comment>
<evidence type="ECO:0000256" key="1">
    <source>
        <dbReference type="SAM" id="MobiDB-lite"/>
    </source>
</evidence>
<dbReference type="Proteomes" id="UP000441032">
    <property type="component" value="Unassembled WGS sequence"/>
</dbReference>
<evidence type="ECO:0000313" key="3">
    <source>
        <dbReference type="Proteomes" id="UP000441032"/>
    </source>
</evidence>
<feature type="region of interest" description="Disordered" evidence="1">
    <location>
        <begin position="1"/>
        <end position="59"/>
    </location>
</feature>
<organism evidence="2 3">
    <name type="scientific">Ralstonia pickettii</name>
    <name type="common">Burkholderia pickettii</name>
    <dbReference type="NCBI Taxonomy" id="329"/>
    <lineage>
        <taxon>Bacteria</taxon>
        <taxon>Pseudomonadati</taxon>
        <taxon>Pseudomonadota</taxon>
        <taxon>Betaproteobacteria</taxon>
        <taxon>Burkholderiales</taxon>
        <taxon>Burkholderiaceae</taxon>
        <taxon>Ralstonia</taxon>
    </lineage>
</organism>
<evidence type="ECO:0000313" key="2">
    <source>
        <dbReference type="EMBL" id="MRS97418.1"/>
    </source>
</evidence>
<proteinExistence type="predicted"/>
<accession>A0A7X2HJ11</accession>
<gene>
    <name evidence="2" type="ORF">GJQ57_01995</name>
</gene>
<dbReference type="EMBL" id="WJYN01000001">
    <property type="protein sequence ID" value="MRS97418.1"/>
    <property type="molecule type" value="Genomic_DNA"/>
</dbReference>
<sequence>MDAPLTDAPPAEALQTEVLPAVTLQAQAPRLEAAPQAQAPSPEPAPRAEPVPKVEQTKVEQSYWAAEGLSARMRKARAITLYLMDPALASLKAVDEAHLKDTGCEYSTEDGALIANFADTVESASVRSSSFSLQFEPREAVYLALGGGSEMKLLFEKPYPNQSEVLGQINGQPVSAGKSLVEGLYRWAAKVGRVRRCEGFVGRYR</sequence>
<reference evidence="2 3" key="1">
    <citation type="submission" date="2019-11" db="EMBL/GenBank/DDBJ databases">
        <title>Phenotypic characterization of an OXA-22 and OXA-60 co-producing Ralstonia pickettii clinical strain.</title>
        <authorList>
            <person name="He F."/>
        </authorList>
    </citation>
    <scope>NUCLEOTIDE SEQUENCE [LARGE SCALE GENOMIC DNA]</scope>
    <source>
        <strain evidence="2 3">PSLESD1</strain>
    </source>
</reference>
<name>A0A7X2HJ11_RALPI</name>
<dbReference type="AlphaFoldDB" id="A0A7X2HJ11"/>
<protein>
    <submittedName>
        <fullName evidence="2">Uncharacterized protein</fullName>
    </submittedName>
</protein>